<dbReference type="OrthoDB" id="3247070at2759"/>
<sequence length="616" mass="69252">MSGILKIWYLFHDGWSSPGQVEVAVDADVADLREAIGDDLGFSAVKSLSLILWKPNKKLPIEDEAKDVLAKWIREANGRFDDTVATELQPPEHVSGLIGSGVEQANNDLVHVIVLPISPEPALAEFPRAQRIRDLIGSEQKTRFYVKKLGRFDLRDLSIPENKISFPHKVGATGVTVRLSHQDELNNAPLFVQNIITSFGRKRMISDDLKSTEDYIKLCKKIGADALNHYFQSGSPPCVVERELQTYCNAVTACAPRIHHVKSRSSHYKVHHFTVHLLDPVFDEVDGTNYDKSVGVMPLLIGDGSSNSWHPYNPKNDFMLSMTESEFPLIIGESVSDVETEADRARMLLQAAVYVRVGNHFRKDDNEFVQLCIYLNKHLEAERYLVYQHSNSDEIVEGIAFLHEHNISHLDLKPTNIVVDVSTQKVYIIDFNLARQPQHEDEQISGYVGTEDWTAPEVGEHCYSPIRADRWTAGKLIQDTFKLCGSLGQELKHLDEIAIRLQDEDPRQRPALKDLLTPDEYNNWCELPLGVASFIALGCGVAGTILGMAQEWYVGQIARHIGDPVYGVFARLRSRMNARLMLCGADPGGDIGFELSFAFTAVVSPLRYIEKKFWGY</sequence>
<protein>
    <recommendedName>
        <fullName evidence="1">Protein kinase domain-containing protein</fullName>
    </recommendedName>
</protein>
<dbReference type="InterPro" id="IPR000719">
    <property type="entry name" value="Prot_kinase_dom"/>
</dbReference>
<dbReference type="Pfam" id="PF00069">
    <property type="entry name" value="Pkinase"/>
    <property type="match status" value="1"/>
</dbReference>
<evidence type="ECO:0000313" key="3">
    <source>
        <dbReference type="Proteomes" id="UP000218811"/>
    </source>
</evidence>
<organism evidence="2 3">
    <name type="scientific">Wolfiporia cocos (strain MD-104)</name>
    <name type="common">Brown rot fungus</name>
    <dbReference type="NCBI Taxonomy" id="742152"/>
    <lineage>
        <taxon>Eukaryota</taxon>
        <taxon>Fungi</taxon>
        <taxon>Dikarya</taxon>
        <taxon>Basidiomycota</taxon>
        <taxon>Agaricomycotina</taxon>
        <taxon>Agaricomycetes</taxon>
        <taxon>Polyporales</taxon>
        <taxon>Phaeolaceae</taxon>
        <taxon>Wolfiporia</taxon>
    </lineage>
</organism>
<dbReference type="SMART" id="SM00220">
    <property type="entry name" value="S_TKc"/>
    <property type="match status" value="1"/>
</dbReference>
<dbReference type="Proteomes" id="UP000218811">
    <property type="component" value="Unassembled WGS sequence"/>
</dbReference>
<proteinExistence type="predicted"/>
<gene>
    <name evidence="2" type="ORF">WOLCODRAFT_163170</name>
</gene>
<feature type="domain" description="Protein kinase" evidence="1">
    <location>
        <begin position="216"/>
        <end position="522"/>
    </location>
</feature>
<dbReference type="Gene3D" id="1.10.510.10">
    <property type="entry name" value="Transferase(Phosphotransferase) domain 1"/>
    <property type="match status" value="1"/>
</dbReference>
<dbReference type="SUPFAM" id="SSF56112">
    <property type="entry name" value="Protein kinase-like (PK-like)"/>
    <property type="match status" value="1"/>
</dbReference>
<dbReference type="EMBL" id="KB468113">
    <property type="protein sequence ID" value="PCH41524.1"/>
    <property type="molecule type" value="Genomic_DNA"/>
</dbReference>
<evidence type="ECO:0000313" key="2">
    <source>
        <dbReference type="EMBL" id="PCH41524.1"/>
    </source>
</evidence>
<dbReference type="PROSITE" id="PS50011">
    <property type="entry name" value="PROTEIN_KINASE_DOM"/>
    <property type="match status" value="1"/>
</dbReference>
<dbReference type="PROSITE" id="PS00108">
    <property type="entry name" value="PROTEIN_KINASE_ST"/>
    <property type="match status" value="1"/>
</dbReference>
<dbReference type="InterPro" id="IPR011009">
    <property type="entry name" value="Kinase-like_dom_sf"/>
</dbReference>
<dbReference type="PANTHER" id="PTHR24347">
    <property type="entry name" value="SERINE/THREONINE-PROTEIN KINASE"/>
    <property type="match status" value="1"/>
</dbReference>
<evidence type="ECO:0000259" key="1">
    <source>
        <dbReference type="PROSITE" id="PS50011"/>
    </source>
</evidence>
<dbReference type="STRING" id="742152.A0A2H3JXS2"/>
<dbReference type="InterPro" id="IPR008271">
    <property type="entry name" value="Ser/Thr_kinase_AS"/>
</dbReference>
<dbReference type="AlphaFoldDB" id="A0A2H3JXS2"/>
<name>A0A2H3JXS2_WOLCO</name>
<dbReference type="GO" id="GO:0004672">
    <property type="term" value="F:protein kinase activity"/>
    <property type="evidence" value="ECO:0007669"/>
    <property type="project" value="InterPro"/>
</dbReference>
<dbReference type="GO" id="GO:0005524">
    <property type="term" value="F:ATP binding"/>
    <property type="evidence" value="ECO:0007669"/>
    <property type="project" value="InterPro"/>
</dbReference>
<accession>A0A2H3JXS2</accession>
<keyword evidence="3" id="KW-1185">Reference proteome</keyword>
<reference evidence="2 3" key="1">
    <citation type="journal article" date="2012" name="Science">
        <title>The Paleozoic origin of enzymatic lignin decomposition reconstructed from 31 fungal genomes.</title>
        <authorList>
            <person name="Floudas D."/>
            <person name="Binder M."/>
            <person name="Riley R."/>
            <person name="Barry K."/>
            <person name="Blanchette R.A."/>
            <person name="Henrissat B."/>
            <person name="Martinez A.T."/>
            <person name="Otillar R."/>
            <person name="Spatafora J.W."/>
            <person name="Yadav J.S."/>
            <person name="Aerts A."/>
            <person name="Benoit I."/>
            <person name="Boyd A."/>
            <person name="Carlson A."/>
            <person name="Copeland A."/>
            <person name="Coutinho P.M."/>
            <person name="de Vries R.P."/>
            <person name="Ferreira P."/>
            <person name="Findley K."/>
            <person name="Foster B."/>
            <person name="Gaskell J."/>
            <person name="Glotzer D."/>
            <person name="Gorecki P."/>
            <person name="Heitman J."/>
            <person name="Hesse C."/>
            <person name="Hori C."/>
            <person name="Igarashi K."/>
            <person name="Jurgens J.A."/>
            <person name="Kallen N."/>
            <person name="Kersten P."/>
            <person name="Kohler A."/>
            <person name="Kuees U."/>
            <person name="Kumar T.K.A."/>
            <person name="Kuo A."/>
            <person name="LaButti K."/>
            <person name="Larrondo L.F."/>
            <person name="Lindquist E."/>
            <person name="Ling A."/>
            <person name="Lombard V."/>
            <person name="Lucas S."/>
            <person name="Lundell T."/>
            <person name="Martin R."/>
            <person name="McLaughlin D.J."/>
            <person name="Morgenstern I."/>
            <person name="Morin E."/>
            <person name="Murat C."/>
            <person name="Nagy L.G."/>
            <person name="Nolan M."/>
            <person name="Ohm R.A."/>
            <person name="Patyshakuliyeva A."/>
            <person name="Rokas A."/>
            <person name="Ruiz-Duenas F.J."/>
            <person name="Sabat G."/>
            <person name="Salamov A."/>
            <person name="Samejima M."/>
            <person name="Schmutz J."/>
            <person name="Slot J.C."/>
            <person name="St John F."/>
            <person name="Stenlid J."/>
            <person name="Sun H."/>
            <person name="Sun S."/>
            <person name="Syed K."/>
            <person name="Tsang A."/>
            <person name="Wiebenga A."/>
            <person name="Young D."/>
            <person name="Pisabarro A."/>
            <person name="Eastwood D.C."/>
            <person name="Martin F."/>
            <person name="Cullen D."/>
            <person name="Grigoriev I.V."/>
            <person name="Hibbett D.S."/>
        </authorList>
    </citation>
    <scope>NUCLEOTIDE SEQUENCE [LARGE SCALE GENOMIC DNA]</scope>
    <source>
        <strain evidence="2 3">MD-104</strain>
    </source>
</reference>